<dbReference type="AlphaFoldDB" id="A0A8H9IY10"/>
<organism evidence="2 3">
    <name type="scientific">Amycolatopsis bartoniae</name>
    <dbReference type="NCBI Taxonomy" id="941986"/>
    <lineage>
        <taxon>Bacteria</taxon>
        <taxon>Bacillati</taxon>
        <taxon>Actinomycetota</taxon>
        <taxon>Actinomycetes</taxon>
        <taxon>Pseudonocardiales</taxon>
        <taxon>Pseudonocardiaceae</taxon>
        <taxon>Amycolatopsis</taxon>
    </lineage>
</organism>
<proteinExistence type="predicted"/>
<dbReference type="Pfam" id="PF02627">
    <property type="entry name" value="CMD"/>
    <property type="match status" value="1"/>
</dbReference>
<gene>
    <name evidence="2" type="ORF">GCM10017566_17960</name>
</gene>
<evidence type="ECO:0000259" key="1">
    <source>
        <dbReference type="Pfam" id="PF02627"/>
    </source>
</evidence>
<dbReference type="Gene3D" id="1.20.1290.10">
    <property type="entry name" value="AhpD-like"/>
    <property type="match status" value="1"/>
</dbReference>
<keyword evidence="3" id="KW-1185">Reference proteome</keyword>
<protein>
    <recommendedName>
        <fullName evidence="1">Carboxymuconolactone decarboxylase-like domain-containing protein</fullName>
    </recommendedName>
</protein>
<accession>A0A8H9IY10</accession>
<dbReference type="SUPFAM" id="SSF69118">
    <property type="entry name" value="AhpD-like"/>
    <property type="match status" value="1"/>
</dbReference>
<dbReference type="InterPro" id="IPR003779">
    <property type="entry name" value="CMD-like"/>
</dbReference>
<dbReference type="EMBL" id="BNAV01000002">
    <property type="protein sequence ID" value="GHF45333.1"/>
    <property type="molecule type" value="Genomic_DNA"/>
</dbReference>
<dbReference type="OrthoDB" id="949132at2"/>
<dbReference type="RefSeq" id="WP_145934121.1">
    <property type="nucleotide sequence ID" value="NZ_BNAV01000002.1"/>
</dbReference>
<reference evidence="2" key="2">
    <citation type="submission" date="2020-09" db="EMBL/GenBank/DDBJ databases">
        <authorList>
            <person name="Sun Q."/>
            <person name="Zhou Y."/>
        </authorList>
    </citation>
    <scope>NUCLEOTIDE SEQUENCE</scope>
    <source>
        <strain evidence="2">CGMCC 4.7679</strain>
    </source>
</reference>
<evidence type="ECO:0000313" key="3">
    <source>
        <dbReference type="Proteomes" id="UP000658656"/>
    </source>
</evidence>
<dbReference type="GO" id="GO:0051920">
    <property type="term" value="F:peroxiredoxin activity"/>
    <property type="evidence" value="ECO:0007669"/>
    <property type="project" value="InterPro"/>
</dbReference>
<dbReference type="InterPro" id="IPR029032">
    <property type="entry name" value="AhpD-like"/>
</dbReference>
<dbReference type="PANTHER" id="PTHR34846">
    <property type="entry name" value="4-CARBOXYMUCONOLACTONE DECARBOXYLASE FAMILY PROTEIN (AFU_ORTHOLOGUE AFUA_6G11590)"/>
    <property type="match status" value="1"/>
</dbReference>
<sequence length="197" mass="21519">MAAINHDLGGRLPLVDATALSPTQQRFYDAAMAEQYPWSLDAGFQFVTDDQRLIGPYNAFLRRPEIAEKFQELAKAESRHTSLSPQLREVVILAVGSAWGSDYEVYAHRILAQAAGISAGDADALAAGRTPEQLGREAELVFALVRQLTVEHHIEQTLYDEALSTFGEQGLFDIAALMGVYLTVSSVLNLFAVPAPE</sequence>
<feature type="domain" description="Carboxymuconolactone decarboxylase-like" evidence="1">
    <location>
        <begin position="64"/>
        <end position="138"/>
    </location>
</feature>
<reference evidence="2" key="1">
    <citation type="journal article" date="2014" name="Int. J. Syst. Evol. Microbiol.">
        <title>Complete genome sequence of Corynebacterium casei LMG S-19264T (=DSM 44701T), isolated from a smear-ripened cheese.</title>
        <authorList>
            <consortium name="US DOE Joint Genome Institute (JGI-PGF)"/>
            <person name="Walter F."/>
            <person name="Albersmeier A."/>
            <person name="Kalinowski J."/>
            <person name="Ruckert C."/>
        </authorList>
    </citation>
    <scope>NUCLEOTIDE SEQUENCE</scope>
    <source>
        <strain evidence="2">CGMCC 4.7679</strain>
    </source>
</reference>
<evidence type="ECO:0000313" key="2">
    <source>
        <dbReference type="EMBL" id="GHF45333.1"/>
    </source>
</evidence>
<dbReference type="Proteomes" id="UP000658656">
    <property type="component" value="Unassembled WGS sequence"/>
</dbReference>
<dbReference type="PANTHER" id="PTHR34846:SF11">
    <property type="entry name" value="4-CARBOXYMUCONOLACTONE DECARBOXYLASE FAMILY PROTEIN (AFU_ORTHOLOGUE AFUA_6G11590)"/>
    <property type="match status" value="1"/>
</dbReference>
<comment type="caution">
    <text evidence="2">The sequence shown here is derived from an EMBL/GenBank/DDBJ whole genome shotgun (WGS) entry which is preliminary data.</text>
</comment>
<name>A0A8H9IY10_9PSEU</name>